<keyword evidence="1" id="KW-0479">Metal-binding</keyword>
<evidence type="ECO:0000256" key="1">
    <source>
        <dbReference type="ARBA" id="ARBA00022723"/>
    </source>
</evidence>
<dbReference type="PANTHER" id="PTHR19818">
    <property type="entry name" value="ZINC FINGER PROTEIN ZIC AND GLI"/>
    <property type="match status" value="1"/>
</dbReference>
<dbReference type="PROSITE" id="PS50157">
    <property type="entry name" value="ZINC_FINGER_C2H2_2"/>
    <property type="match status" value="2"/>
</dbReference>
<feature type="domain" description="C2H2-type" evidence="7">
    <location>
        <begin position="313"/>
        <end position="341"/>
    </location>
</feature>
<dbReference type="GO" id="GO:0008270">
    <property type="term" value="F:zinc ion binding"/>
    <property type="evidence" value="ECO:0007669"/>
    <property type="project" value="UniProtKB-KW"/>
</dbReference>
<dbReference type="Gene3D" id="3.30.160.60">
    <property type="entry name" value="Classic Zinc Finger"/>
    <property type="match status" value="2"/>
</dbReference>
<feature type="domain" description="C2H2-type" evidence="7">
    <location>
        <begin position="342"/>
        <end position="370"/>
    </location>
</feature>
<evidence type="ECO:0000256" key="3">
    <source>
        <dbReference type="ARBA" id="ARBA00022771"/>
    </source>
</evidence>
<dbReference type="InterPro" id="IPR036236">
    <property type="entry name" value="Znf_C2H2_sf"/>
</dbReference>
<evidence type="ECO:0000259" key="7">
    <source>
        <dbReference type="PROSITE" id="PS50157"/>
    </source>
</evidence>
<organism evidence="8 9">
    <name type="scientific">Alectoria fallacina</name>
    <dbReference type="NCBI Taxonomy" id="1903189"/>
    <lineage>
        <taxon>Eukaryota</taxon>
        <taxon>Fungi</taxon>
        <taxon>Dikarya</taxon>
        <taxon>Ascomycota</taxon>
        <taxon>Pezizomycotina</taxon>
        <taxon>Lecanoromycetes</taxon>
        <taxon>OSLEUM clade</taxon>
        <taxon>Lecanoromycetidae</taxon>
        <taxon>Lecanorales</taxon>
        <taxon>Lecanorineae</taxon>
        <taxon>Parmeliaceae</taxon>
        <taxon>Alectoria</taxon>
    </lineage>
</organism>
<dbReference type="GO" id="GO:0005634">
    <property type="term" value="C:nucleus"/>
    <property type="evidence" value="ECO:0007669"/>
    <property type="project" value="UniProtKB-ARBA"/>
</dbReference>
<feature type="non-terminal residue" evidence="8">
    <location>
        <position position="1"/>
    </location>
</feature>
<protein>
    <submittedName>
        <fullName evidence="8">Zinc-finger protein</fullName>
    </submittedName>
</protein>
<dbReference type="GO" id="GO:0000981">
    <property type="term" value="F:DNA-binding transcription factor activity, RNA polymerase II-specific"/>
    <property type="evidence" value="ECO:0007669"/>
    <property type="project" value="TreeGrafter"/>
</dbReference>
<dbReference type="SMART" id="SM00355">
    <property type="entry name" value="ZnF_C2H2"/>
    <property type="match status" value="4"/>
</dbReference>
<keyword evidence="9" id="KW-1185">Reference proteome</keyword>
<keyword evidence="2" id="KW-0677">Repeat</keyword>
<sequence>ERTICLSEPNAAGCCEFPANAKERQNFAGCMDLGCAEAICNECSDREECCDDCDVDCGSDCGISFGCQGFDVRVDETYFFEGSHSELFGDQTAQTFGFGCRLPQLAVDNMMTESSNIGKIPDDTTLSTCPGYGRNQTYPASRLPPGLTSPSPWAPRTQSSSPEATPPNRSNHRSTFPGLPSHELTPTEIPPLARNHASLVHSSNSTHGNPDPIDLTTTAHYDHINLLFERNDSTKPFPPSLRCQWTDPRGEPCGKTLVLGNQMHEHLKSAHCVKSEVFCRWVGCSVGVLEASPHRFASSVERHTWGHSGYRPYKCSACNEGFAAASVRDEHFTNIHLRKKVFSCDMCSHQCTSSTNLKRHKDDKHSAERYQCEFCNQNGKRRLFPRGPNLARHFRNCKYVLAQFPEAAAAGKSKFEWLPPGYRRGHHGMDRAKITPPNYLPVQNDA</sequence>
<dbReference type="GO" id="GO:0045944">
    <property type="term" value="P:positive regulation of transcription by RNA polymerase II"/>
    <property type="evidence" value="ECO:0007669"/>
    <property type="project" value="UniProtKB-ARBA"/>
</dbReference>
<dbReference type="PROSITE" id="PS00028">
    <property type="entry name" value="ZINC_FINGER_C2H2_1"/>
    <property type="match status" value="2"/>
</dbReference>
<evidence type="ECO:0000313" key="8">
    <source>
        <dbReference type="EMBL" id="CAF9943351.1"/>
    </source>
</evidence>
<evidence type="ECO:0000313" key="9">
    <source>
        <dbReference type="Proteomes" id="UP000664203"/>
    </source>
</evidence>
<evidence type="ECO:0000256" key="5">
    <source>
        <dbReference type="PROSITE-ProRule" id="PRU00042"/>
    </source>
</evidence>
<dbReference type="PANTHER" id="PTHR19818:SF139">
    <property type="entry name" value="PAIR-RULE PROTEIN ODD-PAIRED"/>
    <property type="match status" value="1"/>
</dbReference>
<reference evidence="8" key="1">
    <citation type="submission" date="2021-03" db="EMBL/GenBank/DDBJ databases">
        <authorList>
            <person name="Tagirdzhanova G."/>
        </authorList>
    </citation>
    <scope>NUCLEOTIDE SEQUENCE</scope>
</reference>
<keyword evidence="3 5" id="KW-0863">Zinc-finger</keyword>
<dbReference type="SUPFAM" id="SSF57667">
    <property type="entry name" value="beta-beta-alpha zinc fingers"/>
    <property type="match status" value="1"/>
</dbReference>
<feature type="compositionally biased region" description="Polar residues" evidence="6">
    <location>
        <begin position="124"/>
        <end position="139"/>
    </location>
</feature>
<dbReference type="GO" id="GO:0000978">
    <property type="term" value="F:RNA polymerase II cis-regulatory region sequence-specific DNA binding"/>
    <property type="evidence" value="ECO:0007669"/>
    <property type="project" value="TreeGrafter"/>
</dbReference>
<evidence type="ECO:0000256" key="2">
    <source>
        <dbReference type="ARBA" id="ARBA00022737"/>
    </source>
</evidence>
<dbReference type="OrthoDB" id="8117402at2759"/>
<feature type="compositionally biased region" description="Polar residues" evidence="6">
    <location>
        <begin position="148"/>
        <end position="169"/>
    </location>
</feature>
<dbReference type="InterPro" id="IPR050329">
    <property type="entry name" value="GLI_C2H2-zinc-finger"/>
</dbReference>
<dbReference type="AlphaFoldDB" id="A0A8H3PJZ6"/>
<evidence type="ECO:0000256" key="6">
    <source>
        <dbReference type="SAM" id="MobiDB-lite"/>
    </source>
</evidence>
<dbReference type="InterPro" id="IPR013087">
    <property type="entry name" value="Znf_C2H2_type"/>
</dbReference>
<name>A0A8H3PJZ6_9LECA</name>
<evidence type="ECO:0000256" key="4">
    <source>
        <dbReference type="ARBA" id="ARBA00022833"/>
    </source>
</evidence>
<proteinExistence type="predicted"/>
<gene>
    <name evidence="8" type="primary">SUR1</name>
    <name evidence="8" type="ORF">ALECFALPRED_011129</name>
</gene>
<comment type="caution">
    <text evidence="8">The sequence shown here is derived from an EMBL/GenBank/DDBJ whole genome shotgun (WGS) entry which is preliminary data.</text>
</comment>
<keyword evidence="4" id="KW-0862">Zinc</keyword>
<dbReference type="Proteomes" id="UP000664203">
    <property type="component" value="Unassembled WGS sequence"/>
</dbReference>
<dbReference type="EMBL" id="CAJPDR010000984">
    <property type="protein sequence ID" value="CAF9943351.1"/>
    <property type="molecule type" value="Genomic_DNA"/>
</dbReference>
<accession>A0A8H3PJZ6</accession>
<feature type="region of interest" description="Disordered" evidence="6">
    <location>
        <begin position="114"/>
        <end position="189"/>
    </location>
</feature>